<dbReference type="InterPro" id="IPR046146">
    <property type="entry name" value="DUF6148"/>
</dbReference>
<protein>
    <recommendedName>
        <fullName evidence="3">GpW protein</fullName>
    </recommendedName>
</protein>
<organism evidence="1 2">
    <name type="scientific">Desulfobaculum bizertense DSM 18034</name>
    <dbReference type="NCBI Taxonomy" id="1121442"/>
    <lineage>
        <taxon>Bacteria</taxon>
        <taxon>Pseudomonadati</taxon>
        <taxon>Thermodesulfobacteriota</taxon>
        <taxon>Desulfovibrionia</taxon>
        <taxon>Desulfovibrionales</taxon>
        <taxon>Desulfovibrionaceae</taxon>
        <taxon>Desulfobaculum</taxon>
    </lineage>
</organism>
<dbReference type="EMBL" id="FUYA01000016">
    <property type="protein sequence ID" value="SKA83723.1"/>
    <property type="molecule type" value="Genomic_DNA"/>
</dbReference>
<sequence length="77" mass="8714">MLRGIMVWTKEELQEQLTQWKQALLRVSGGKSYTIGSRALTLQDVAEIRTTITFLRDELRALSGESGPIVVVGRVRR</sequence>
<dbReference type="Pfam" id="PF19645">
    <property type="entry name" value="DUF6148"/>
    <property type="match status" value="1"/>
</dbReference>
<evidence type="ECO:0000313" key="2">
    <source>
        <dbReference type="Proteomes" id="UP000189733"/>
    </source>
</evidence>
<proteinExistence type="predicted"/>
<gene>
    <name evidence="1" type="ORF">SAMN02745702_02925</name>
</gene>
<dbReference type="Proteomes" id="UP000189733">
    <property type="component" value="Unassembled WGS sequence"/>
</dbReference>
<accession>A0A1T4X252</accession>
<dbReference type="OrthoDB" id="5459693at2"/>
<dbReference type="STRING" id="1121442.SAMN02745702_02925"/>
<name>A0A1T4X252_9BACT</name>
<keyword evidence="2" id="KW-1185">Reference proteome</keyword>
<evidence type="ECO:0008006" key="3">
    <source>
        <dbReference type="Google" id="ProtNLM"/>
    </source>
</evidence>
<dbReference type="AlphaFoldDB" id="A0A1T4X252"/>
<reference evidence="1 2" key="1">
    <citation type="submission" date="2017-02" db="EMBL/GenBank/DDBJ databases">
        <authorList>
            <person name="Peterson S.W."/>
        </authorList>
    </citation>
    <scope>NUCLEOTIDE SEQUENCE [LARGE SCALE GENOMIC DNA]</scope>
    <source>
        <strain evidence="1 2">DSM 18034</strain>
    </source>
</reference>
<evidence type="ECO:0000313" key="1">
    <source>
        <dbReference type="EMBL" id="SKA83723.1"/>
    </source>
</evidence>